<protein>
    <submittedName>
        <fullName evidence="2">Uncharacterized protein</fullName>
    </submittedName>
</protein>
<evidence type="ECO:0000256" key="1">
    <source>
        <dbReference type="SAM" id="MobiDB-lite"/>
    </source>
</evidence>
<dbReference type="RefSeq" id="WP_125242276.1">
    <property type="nucleotide sequence ID" value="NZ_RSED01000004.1"/>
</dbReference>
<gene>
    <name evidence="2" type="ORF">EIP75_05635</name>
</gene>
<dbReference type="AlphaFoldDB" id="A0A426VDX9"/>
<name>A0A426VDX9_9BURK</name>
<dbReference type="Proteomes" id="UP000269265">
    <property type="component" value="Unassembled WGS sequence"/>
</dbReference>
<feature type="region of interest" description="Disordered" evidence="1">
    <location>
        <begin position="128"/>
        <end position="147"/>
    </location>
</feature>
<evidence type="ECO:0000313" key="3">
    <source>
        <dbReference type="Proteomes" id="UP000269265"/>
    </source>
</evidence>
<keyword evidence="3" id="KW-1185">Reference proteome</keyword>
<organism evidence="2 3">
    <name type="scientific">Aquabacterium soli</name>
    <dbReference type="NCBI Taxonomy" id="2493092"/>
    <lineage>
        <taxon>Bacteria</taxon>
        <taxon>Pseudomonadati</taxon>
        <taxon>Pseudomonadota</taxon>
        <taxon>Betaproteobacteria</taxon>
        <taxon>Burkholderiales</taxon>
        <taxon>Aquabacterium</taxon>
    </lineage>
</organism>
<comment type="caution">
    <text evidence="2">The sequence shown here is derived from an EMBL/GenBank/DDBJ whole genome shotgun (WGS) entry which is preliminary data.</text>
</comment>
<proteinExistence type="predicted"/>
<accession>A0A426VDX9</accession>
<dbReference type="EMBL" id="RSED01000004">
    <property type="protein sequence ID" value="RRS05059.1"/>
    <property type="molecule type" value="Genomic_DNA"/>
</dbReference>
<reference evidence="2 3" key="1">
    <citation type="submission" date="2018-12" db="EMBL/GenBank/DDBJ databases">
        <title>The whole draft genome of Aquabacterium sp. SJQ9.</title>
        <authorList>
            <person name="Sun L."/>
            <person name="Gao X."/>
            <person name="Chen W."/>
            <person name="Huang K."/>
        </authorList>
    </citation>
    <scope>NUCLEOTIDE SEQUENCE [LARGE SCALE GENOMIC DNA]</scope>
    <source>
        <strain evidence="2 3">SJQ9</strain>
    </source>
</reference>
<evidence type="ECO:0000313" key="2">
    <source>
        <dbReference type="EMBL" id="RRS05059.1"/>
    </source>
</evidence>
<dbReference type="OrthoDB" id="8811924at2"/>
<sequence>MAVELKDEIMTVKKQHLPHITIEQLPSGLLRVEDPSYSESCCIDLHPHQIALLSAMAGRPMPDRTRAAVGKLQGRVEALHSRARELVRLLEGALKEGEGVGVELTSAEHITDRLSDLAQDLAELVDAPEPGEPLATEGVGGQLTLAA</sequence>